<organism evidence="5 6">
    <name type="scientific">Nocardioides scoriae</name>
    <dbReference type="NCBI Taxonomy" id="642780"/>
    <lineage>
        <taxon>Bacteria</taxon>
        <taxon>Bacillati</taxon>
        <taxon>Actinomycetota</taxon>
        <taxon>Actinomycetes</taxon>
        <taxon>Propionibacteriales</taxon>
        <taxon>Nocardioidaceae</taxon>
        <taxon>Nocardioides</taxon>
    </lineage>
</organism>
<dbReference type="InterPro" id="IPR010982">
    <property type="entry name" value="Lambda_DNA-bd_dom_sf"/>
</dbReference>
<keyword evidence="1" id="KW-0805">Transcription regulation</keyword>
<dbReference type="OrthoDB" id="9816215at2"/>
<evidence type="ECO:0000256" key="1">
    <source>
        <dbReference type="ARBA" id="ARBA00023015"/>
    </source>
</evidence>
<dbReference type="PROSITE" id="PS50932">
    <property type="entry name" value="HTH_LACI_2"/>
    <property type="match status" value="1"/>
</dbReference>
<dbReference type="Gene3D" id="3.40.50.2300">
    <property type="match status" value="2"/>
</dbReference>
<gene>
    <name evidence="5" type="ORF">SAMN04488570_2008</name>
</gene>
<evidence type="ECO:0000259" key="4">
    <source>
        <dbReference type="PROSITE" id="PS50932"/>
    </source>
</evidence>
<dbReference type="Pfam" id="PF13377">
    <property type="entry name" value="Peripla_BP_3"/>
    <property type="match status" value="1"/>
</dbReference>
<dbReference type="InterPro" id="IPR028082">
    <property type="entry name" value="Peripla_BP_I"/>
</dbReference>
<dbReference type="EMBL" id="LT629757">
    <property type="protein sequence ID" value="SDS49664.1"/>
    <property type="molecule type" value="Genomic_DNA"/>
</dbReference>
<dbReference type="AlphaFoldDB" id="A0A1H1SNT8"/>
<dbReference type="Gene3D" id="1.10.260.40">
    <property type="entry name" value="lambda repressor-like DNA-binding domains"/>
    <property type="match status" value="1"/>
</dbReference>
<dbReference type="CDD" id="cd01392">
    <property type="entry name" value="HTH_LacI"/>
    <property type="match status" value="1"/>
</dbReference>
<dbReference type="SMART" id="SM00354">
    <property type="entry name" value="HTH_LACI"/>
    <property type="match status" value="1"/>
</dbReference>
<evidence type="ECO:0000313" key="6">
    <source>
        <dbReference type="Proteomes" id="UP000198859"/>
    </source>
</evidence>
<dbReference type="InterPro" id="IPR000843">
    <property type="entry name" value="HTH_LacI"/>
</dbReference>
<dbReference type="SUPFAM" id="SSF53822">
    <property type="entry name" value="Periplasmic binding protein-like I"/>
    <property type="match status" value="1"/>
</dbReference>
<reference evidence="6" key="1">
    <citation type="submission" date="2016-10" db="EMBL/GenBank/DDBJ databases">
        <authorList>
            <person name="Varghese N."/>
            <person name="Submissions S."/>
        </authorList>
    </citation>
    <scope>NUCLEOTIDE SEQUENCE [LARGE SCALE GENOMIC DNA]</scope>
    <source>
        <strain evidence="6">DSM 22127</strain>
    </source>
</reference>
<dbReference type="Proteomes" id="UP000198859">
    <property type="component" value="Chromosome I"/>
</dbReference>
<keyword evidence="2 5" id="KW-0238">DNA-binding</keyword>
<evidence type="ECO:0000256" key="2">
    <source>
        <dbReference type="ARBA" id="ARBA00023125"/>
    </source>
</evidence>
<dbReference type="CDD" id="cd06267">
    <property type="entry name" value="PBP1_LacI_sugar_binding-like"/>
    <property type="match status" value="1"/>
</dbReference>
<proteinExistence type="predicted"/>
<protein>
    <submittedName>
        <fullName evidence="5">DNA-binding transcriptional regulator, LacI/PurR family</fullName>
    </submittedName>
</protein>
<dbReference type="GO" id="GO:0000976">
    <property type="term" value="F:transcription cis-regulatory region binding"/>
    <property type="evidence" value="ECO:0007669"/>
    <property type="project" value="TreeGrafter"/>
</dbReference>
<evidence type="ECO:0000313" key="5">
    <source>
        <dbReference type="EMBL" id="SDS49664.1"/>
    </source>
</evidence>
<dbReference type="PANTHER" id="PTHR30146:SF155">
    <property type="entry name" value="ALANINE RACEMASE"/>
    <property type="match status" value="1"/>
</dbReference>
<name>A0A1H1SNT8_9ACTN</name>
<dbReference type="Pfam" id="PF00356">
    <property type="entry name" value="LacI"/>
    <property type="match status" value="1"/>
</dbReference>
<dbReference type="RefSeq" id="WP_091729080.1">
    <property type="nucleotide sequence ID" value="NZ_LT629757.1"/>
</dbReference>
<dbReference type="STRING" id="642780.SAMN04488570_2008"/>
<dbReference type="GO" id="GO:0003700">
    <property type="term" value="F:DNA-binding transcription factor activity"/>
    <property type="evidence" value="ECO:0007669"/>
    <property type="project" value="TreeGrafter"/>
</dbReference>
<accession>A0A1H1SNT8</accession>
<evidence type="ECO:0000256" key="3">
    <source>
        <dbReference type="ARBA" id="ARBA00023163"/>
    </source>
</evidence>
<dbReference type="SUPFAM" id="SSF47413">
    <property type="entry name" value="lambda repressor-like DNA-binding domains"/>
    <property type="match status" value="1"/>
</dbReference>
<feature type="domain" description="HTH lacI-type" evidence="4">
    <location>
        <begin position="2"/>
        <end position="56"/>
    </location>
</feature>
<keyword evidence="3" id="KW-0804">Transcription</keyword>
<keyword evidence="6" id="KW-1185">Reference proteome</keyword>
<sequence length="353" mass="37122">MTGIKDVALDVGLSIATVSRALRGQPGVSADNRHRIEQAAARLGYVPSRTAANLATGRTRTVAVVVPYVSRWFFSTVVHGAEQVLSGRGYDLLLFNLAGSAEARHRVMQTHQLTKRADAVVILGLQPTPAEQTWLADHAARVVLVGASVPTWPSVTIDDEAASVTAVAHLAALGHRRIAYVGGSAEEALDFATPRARLVGFHRAMSESGLEADPALERVGGFTVAGGLAAGHDLLDLDQPPTAVFCASDEMAIGVLRAARDRGVAVPEQLSVVGIDDHEMAQFLDLTTVRQPVAEQGRQAALQVLALLDEDPPEPVPARHLVLETELVVRSSTGPAPAGGAAYGIIAGRGHRS</sequence>
<dbReference type="PANTHER" id="PTHR30146">
    <property type="entry name" value="LACI-RELATED TRANSCRIPTIONAL REPRESSOR"/>
    <property type="match status" value="1"/>
</dbReference>
<dbReference type="InterPro" id="IPR046335">
    <property type="entry name" value="LacI/GalR-like_sensor"/>
</dbReference>